<keyword evidence="7" id="KW-1185">Reference proteome</keyword>
<dbReference type="Pfam" id="PF17937">
    <property type="entry name" value="TetR_C_28"/>
    <property type="match status" value="1"/>
</dbReference>
<dbReference type="eggNOG" id="COG1309">
    <property type="taxonomic scope" value="Bacteria"/>
</dbReference>
<dbReference type="PRINTS" id="PR00455">
    <property type="entry name" value="HTHTETR"/>
</dbReference>
<evidence type="ECO:0000256" key="2">
    <source>
        <dbReference type="ARBA" id="ARBA00023125"/>
    </source>
</evidence>
<gene>
    <name evidence="6" type="ORF">PROVRUST_06333</name>
</gene>
<dbReference type="PANTHER" id="PTHR30055:SF234">
    <property type="entry name" value="HTH-TYPE TRANSCRIPTIONAL REGULATOR BETI"/>
    <property type="match status" value="1"/>
</dbReference>
<dbReference type="GO" id="GO:0003700">
    <property type="term" value="F:DNA-binding transcription factor activity"/>
    <property type="evidence" value="ECO:0007669"/>
    <property type="project" value="TreeGrafter"/>
</dbReference>
<accession>D1P2A9</accession>
<dbReference type="GO" id="GO:0000976">
    <property type="term" value="F:transcription cis-regulatory region binding"/>
    <property type="evidence" value="ECO:0007669"/>
    <property type="project" value="TreeGrafter"/>
</dbReference>
<feature type="domain" description="HTH tetR-type" evidence="5">
    <location>
        <begin position="13"/>
        <end position="73"/>
    </location>
</feature>
<dbReference type="Pfam" id="PF00440">
    <property type="entry name" value="TetR_N"/>
    <property type="match status" value="1"/>
</dbReference>
<evidence type="ECO:0000256" key="4">
    <source>
        <dbReference type="PROSITE-ProRule" id="PRU00335"/>
    </source>
</evidence>
<keyword evidence="2 4" id="KW-0238">DNA-binding</keyword>
<dbReference type="PANTHER" id="PTHR30055">
    <property type="entry name" value="HTH-TYPE TRANSCRIPTIONAL REGULATOR RUTR"/>
    <property type="match status" value="1"/>
</dbReference>
<feature type="DNA-binding region" description="H-T-H motif" evidence="4">
    <location>
        <begin position="36"/>
        <end position="55"/>
    </location>
</feature>
<protein>
    <submittedName>
        <fullName evidence="6">Transcriptional regulator, TetR family</fullName>
    </submittedName>
</protein>
<dbReference type="STRING" id="500637.PROVRUST_06333"/>
<dbReference type="RefSeq" id="WP_006814381.1">
    <property type="nucleotide sequence ID" value="NZ_GG703818.1"/>
</dbReference>
<dbReference type="AlphaFoldDB" id="D1P2A9"/>
<dbReference type="GeneID" id="93422600"/>
<sequence>MNILTPQRKKDPIKRQEELLKAARVIAGREGIAALSLNAVAKEAGVSKGGLLHHFPSKQELIHALFIELLDIMDTRIAVIMTSDINTNGRFSRAYLHYIGELKESDESFQLAFLSLAMPMEPVLRKCWRDWMLQHLEDGDEFDNSYLGALVRYAADGLWLSALTEGPTLSEQERDAIIHRLTQISFEEIPFVSK</sequence>
<dbReference type="InterPro" id="IPR036271">
    <property type="entry name" value="Tet_transcr_reg_TetR-rel_C_sf"/>
</dbReference>
<dbReference type="InterPro" id="IPR001647">
    <property type="entry name" value="HTH_TetR"/>
</dbReference>
<reference evidence="6" key="1">
    <citation type="submission" date="2009-12" db="EMBL/GenBank/DDBJ databases">
        <authorList>
            <person name="Weinstock G."/>
            <person name="Sodergren E."/>
            <person name="Clifton S."/>
            <person name="Fulton L."/>
            <person name="Fulton B."/>
            <person name="Courtney L."/>
            <person name="Fronick C."/>
            <person name="Harrison M."/>
            <person name="Strong C."/>
            <person name="Farmer C."/>
            <person name="Delahaunty K."/>
            <person name="Markovic C."/>
            <person name="Hall O."/>
            <person name="Minx P."/>
            <person name="Tomlinson C."/>
            <person name="Mitreva M."/>
            <person name="Nelson J."/>
            <person name="Hou S."/>
            <person name="Wollam A."/>
            <person name="Pepin K.H."/>
            <person name="Johnson M."/>
            <person name="Bhonagiri V."/>
            <person name="Nash W.E."/>
            <person name="Warren W."/>
            <person name="Chinwalla A."/>
            <person name="Mardis E.R."/>
            <person name="Wilson R.K."/>
        </authorList>
    </citation>
    <scope>NUCLEOTIDE SEQUENCE [LARGE SCALE GENOMIC DNA]</scope>
    <source>
        <strain evidence="6">DSM 4541</strain>
    </source>
</reference>
<keyword evidence="1" id="KW-0805">Transcription regulation</keyword>
<proteinExistence type="predicted"/>
<keyword evidence="3" id="KW-0804">Transcription</keyword>
<comment type="caution">
    <text evidence="6">The sequence shown here is derived from an EMBL/GenBank/DDBJ whole genome shotgun (WGS) entry which is preliminary data.</text>
</comment>
<dbReference type="PROSITE" id="PS50977">
    <property type="entry name" value="HTH_TETR_2"/>
    <property type="match status" value="1"/>
</dbReference>
<dbReference type="SUPFAM" id="SSF46689">
    <property type="entry name" value="Homeodomain-like"/>
    <property type="match status" value="1"/>
</dbReference>
<organism evidence="6 7">
    <name type="scientific">Providencia rustigianii DSM 4541</name>
    <dbReference type="NCBI Taxonomy" id="500637"/>
    <lineage>
        <taxon>Bacteria</taxon>
        <taxon>Pseudomonadati</taxon>
        <taxon>Pseudomonadota</taxon>
        <taxon>Gammaproteobacteria</taxon>
        <taxon>Enterobacterales</taxon>
        <taxon>Morganellaceae</taxon>
        <taxon>Providencia</taxon>
    </lineage>
</organism>
<evidence type="ECO:0000313" key="6">
    <source>
        <dbReference type="EMBL" id="EFB72264.1"/>
    </source>
</evidence>
<dbReference type="InterPro" id="IPR009057">
    <property type="entry name" value="Homeodomain-like_sf"/>
</dbReference>
<evidence type="ECO:0000313" key="7">
    <source>
        <dbReference type="Proteomes" id="UP000005512"/>
    </source>
</evidence>
<dbReference type="HOGENOM" id="CLU_091687_0_0_6"/>
<dbReference type="InterPro" id="IPR050109">
    <property type="entry name" value="HTH-type_TetR-like_transc_reg"/>
</dbReference>
<dbReference type="Gene3D" id="1.10.357.10">
    <property type="entry name" value="Tetracycline Repressor, domain 2"/>
    <property type="match status" value="1"/>
</dbReference>
<evidence type="ECO:0000259" key="5">
    <source>
        <dbReference type="PROSITE" id="PS50977"/>
    </source>
</evidence>
<evidence type="ECO:0000256" key="1">
    <source>
        <dbReference type="ARBA" id="ARBA00023015"/>
    </source>
</evidence>
<evidence type="ECO:0000256" key="3">
    <source>
        <dbReference type="ARBA" id="ARBA00023163"/>
    </source>
</evidence>
<dbReference type="EMBL" id="ABXV02000023">
    <property type="protein sequence ID" value="EFB72264.1"/>
    <property type="molecule type" value="Genomic_DNA"/>
</dbReference>
<dbReference type="InterPro" id="IPR041479">
    <property type="entry name" value="TetR_CgmR_C"/>
</dbReference>
<dbReference type="Proteomes" id="UP000005512">
    <property type="component" value="Unassembled WGS sequence"/>
</dbReference>
<name>D1P2A9_9GAMM</name>
<dbReference type="SUPFAM" id="SSF48498">
    <property type="entry name" value="Tetracyclin repressor-like, C-terminal domain"/>
    <property type="match status" value="1"/>
</dbReference>